<dbReference type="SFLD" id="SFLDS00003">
    <property type="entry name" value="Haloacid_Dehalogenase"/>
    <property type="match status" value="1"/>
</dbReference>
<dbReference type="RefSeq" id="WP_210510535.1">
    <property type="nucleotide sequence ID" value="NZ_JAFIDN010000002.1"/>
</dbReference>
<reference evidence="1" key="1">
    <citation type="submission" date="2021-02" db="EMBL/GenBank/DDBJ databases">
        <title>Natronogracilivirga saccharolytica gen. nov. sp. nov. a new anaerobic, haloalkiliphilic carbohydrate-fermenting bacterium from soda lake and proposing of Cyclonatronumiaceae fam. nov. in the phylum Balneolaeota.</title>
        <authorList>
            <person name="Zhilina T.N."/>
            <person name="Sorokin D.Y."/>
            <person name="Zavarzina D.G."/>
            <person name="Toshchakov S.V."/>
            <person name="Kublanov I.V."/>
        </authorList>
    </citation>
    <scope>NUCLEOTIDE SEQUENCE</scope>
    <source>
        <strain evidence="1">Z-1702</strain>
    </source>
</reference>
<keyword evidence="2" id="KW-1185">Reference proteome</keyword>
<accession>A0A8J7RJ90</accession>
<dbReference type="EMBL" id="JAFIDN010000002">
    <property type="protein sequence ID" value="MBP3191775.1"/>
    <property type="molecule type" value="Genomic_DNA"/>
</dbReference>
<gene>
    <name evidence="1" type="ORF">NATSA_03770</name>
</gene>
<dbReference type="PANTHER" id="PTHR18901:SF38">
    <property type="entry name" value="PSEUDOURIDINE-5'-PHOSPHATASE"/>
    <property type="match status" value="1"/>
</dbReference>
<proteinExistence type="predicted"/>
<dbReference type="NCBIfam" id="TIGR01509">
    <property type="entry name" value="HAD-SF-IA-v3"/>
    <property type="match status" value="1"/>
</dbReference>
<dbReference type="Proteomes" id="UP000673975">
    <property type="component" value="Unassembled WGS sequence"/>
</dbReference>
<dbReference type="SUPFAM" id="SSF56784">
    <property type="entry name" value="HAD-like"/>
    <property type="match status" value="1"/>
</dbReference>
<dbReference type="InterPro" id="IPR036412">
    <property type="entry name" value="HAD-like_sf"/>
</dbReference>
<name>A0A8J7RJ90_9BACT</name>
<dbReference type="CDD" id="cd07505">
    <property type="entry name" value="HAD_BPGM-like"/>
    <property type="match status" value="1"/>
</dbReference>
<dbReference type="PRINTS" id="PR00413">
    <property type="entry name" value="HADHALOGNASE"/>
</dbReference>
<dbReference type="Gene3D" id="1.10.150.240">
    <property type="entry name" value="Putative phosphatase, domain 2"/>
    <property type="match status" value="1"/>
</dbReference>
<dbReference type="SFLD" id="SFLDG01129">
    <property type="entry name" value="C1.5:_HAD__Beta-PGM__Phosphata"/>
    <property type="match status" value="1"/>
</dbReference>
<dbReference type="InterPro" id="IPR006439">
    <property type="entry name" value="HAD-SF_hydro_IA"/>
</dbReference>
<protein>
    <submittedName>
        <fullName evidence="1">HAD family phosphatase</fullName>
    </submittedName>
</protein>
<comment type="caution">
    <text evidence="1">The sequence shown here is derived from an EMBL/GenBank/DDBJ whole genome shotgun (WGS) entry which is preliminary data.</text>
</comment>
<sequence>MSKTVIEAVIFDMDGLMIDTEPMYKTALQETARQFGYEMEDAFFYQLVGLPNTACKKVIAGKMGPGFPLDEFWAWWPGIWKTEARKNGIDKKSGLDEFLSWLSGTGLPAAVATSSTRKQASFSLEAAGVDYPFEHIVTGDDVKHGKPEPDIYIETAERLGVPARNCAALEDSENGVRAASSAGMLTIMIPDLKQPGPEVRNEADYILNSLHEARDILSELHGQYSKSSK</sequence>
<dbReference type="SFLD" id="SFLDG01135">
    <property type="entry name" value="C1.5.6:_HAD__Beta-PGM__Phospha"/>
    <property type="match status" value="1"/>
</dbReference>
<organism evidence="1 2">
    <name type="scientific">Natronogracilivirga saccharolytica</name>
    <dbReference type="NCBI Taxonomy" id="2812953"/>
    <lineage>
        <taxon>Bacteria</taxon>
        <taxon>Pseudomonadati</taxon>
        <taxon>Balneolota</taxon>
        <taxon>Balneolia</taxon>
        <taxon>Balneolales</taxon>
        <taxon>Cyclonatronaceae</taxon>
        <taxon>Natronogracilivirga</taxon>
    </lineage>
</organism>
<dbReference type="AlphaFoldDB" id="A0A8J7RJ90"/>
<dbReference type="InterPro" id="IPR041492">
    <property type="entry name" value="HAD_2"/>
</dbReference>
<dbReference type="Gene3D" id="3.40.50.1000">
    <property type="entry name" value="HAD superfamily/HAD-like"/>
    <property type="match status" value="1"/>
</dbReference>
<evidence type="ECO:0000313" key="2">
    <source>
        <dbReference type="Proteomes" id="UP000673975"/>
    </source>
</evidence>
<dbReference type="InterPro" id="IPR023198">
    <property type="entry name" value="PGP-like_dom2"/>
</dbReference>
<dbReference type="PANTHER" id="PTHR18901">
    <property type="entry name" value="2-DEOXYGLUCOSE-6-PHOSPHATE PHOSPHATASE 2"/>
    <property type="match status" value="1"/>
</dbReference>
<dbReference type="InterPro" id="IPR023214">
    <property type="entry name" value="HAD_sf"/>
</dbReference>
<dbReference type="Pfam" id="PF13419">
    <property type="entry name" value="HAD_2"/>
    <property type="match status" value="1"/>
</dbReference>
<evidence type="ECO:0000313" key="1">
    <source>
        <dbReference type="EMBL" id="MBP3191775.1"/>
    </source>
</evidence>